<dbReference type="InterPro" id="IPR036457">
    <property type="entry name" value="PPM-type-like_dom_sf"/>
</dbReference>
<evidence type="ECO:0000256" key="3">
    <source>
        <dbReference type="ARBA" id="ARBA00006702"/>
    </source>
</evidence>
<dbReference type="EC" id="3.1.3.16" evidence="4"/>
<dbReference type="PROSITE" id="PS51746">
    <property type="entry name" value="PPM_2"/>
    <property type="match status" value="1"/>
</dbReference>
<evidence type="ECO:0000256" key="6">
    <source>
        <dbReference type="SAM" id="MobiDB-lite"/>
    </source>
</evidence>
<dbReference type="InterPro" id="IPR015655">
    <property type="entry name" value="PP2C"/>
</dbReference>
<dbReference type="CDD" id="cd00143">
    <property type="entry name" value="PP2Cc"/>
    <property type="match status" value="1"/>
</dbReference>
<dbReference type="VEuPathDB" id="TriTrypDB:C3747_84g74"/>
<name>A0A2V2VDG7_TRYCR</name>
<dbReference type="VEuPathDB" id="TriTrypDB:TcCL_NonESM07050"/>
<keyword evidence="5" id="KW-0464">Manganese</keyword>
<dbReference type="PANTHER" id="PTHR13832:SF565">
    <property type="entry name" value="AT28366P-RELATED"/>
    <property type="match status" value="1"/>
</dbReference>
<evidence type="ECO:0000313" key="9">
    <source>
        <dbReference type="Proteomes" id="UP000246121"/>
    </source>
</evidence>
<dbReference type="Pfam" id="PF00481">
    <property type="entry name" value="PP2C"/>
    <property type="match status" value="1"/>
</dbReference>
<dbReference type="VEuPathDB" id="TriTrypDB:TCDM_01896"/>
<organism evidence="8 9">
    <name type="scientific">Trypanosoma cruzi</name>
    <dbReference type="NCBI Taxonomy" id="5693"/>
    <lineage>
        <taxon>Eukaryota</taxon>
        <taxon>Discoba</taxon>
        <taxon>Euglenozoa</taxon>
        <taxon>Kinetoplastea</taxon>
        <taxon>Metakinetoplastina</taxon>
        <taxon>Trypanosomatida</taxon>
        <taxon>Trypanosomatidae</taxon>
        <taxon>Trypanosoma</taxon>
        <taxon>Schizotrypanum</taxon>
    </lineage>
</organism>
<dbReference type="VEuPathDB" id="TriTrypDB:ECC02_006015"/>
<comment type="similarity">
    <text evidence="3">Belongs to the PP2C family.</text>
</comment>
<dbReference type="Gene3D" id="3.60.40.10">
    <property type="entry name" value="PPM-type phosphatase domain"/>
    <property type="match status" value="1"/>
</dbReference>
<evidence type="ECO:0000256" key="5">
    <source>
        <dbReference type="ARBA" id="ARBA00023211"/>
    </source>
</evidence>
<dbReference type="VEuPathDB" id="TriTrypDB:C4B63_30g241"/>
<dbReference type="PANTHER" id="PTHR13832">
    <property type="entry name" value="PROTEIN PHOSPHATASE 2C"/>
    <property type="match status" value="1"/>
</dbReference>
<dbReference type="InterPro" id="IPR001932">
    <property type="entry name" value="PPM-type_phosphatase-like_dom"/>
</dbReference>
<evidence type="ECO:0000259" key="7">
    <source>
        <dbReference type="PROSITE" id="PS51746"/>
    </source>
</evidence>
<gene>
    <name evidence="8" type="ORF">C4B63_30g241</name>
</gene>
<dbReference type="VEuPathDB" id="TriTrypDB:Tc_MARK_675"/>
<dbReference type="VEuPathDB" id="TriTrypDB:TCSYLVIO_001865"/>
<evidence type="ECO:0000313" key="8">
    <source>
        <dbReference type="EMBL" id="PWU93622.1"/>
    </source>
</evidence>
<dbReference type="VEuPathDB" id="TriTrypDB:TcYC6_0045720"/>
<protein>
    <recommendedName>
        <fullName evidence="4">protein-serine/threonine phosphatase</fullName>
        <ecNumber evidence="4">3.1.3.16</ecNumber>
    </recommendedName>
</protein>
<dbReference type="Proteomes" id="UP000246121">
    <property type="component" value="Unassembled WGS sequence"/>
</dbReference>
<dbReference type="VEuPathDB" id="TriTrypDB:TcCL_Unassigned03978"/>
<proteinExistence type="inferred from homology"/>
<dbReference type="VEuPathDB" id="TriTrypDB:TcBrA4_0087360"/>
<dbReference type="SUPFAM" id="SSF81606">
    <property type="entry name" value="PP2C-like"/>
    <property type="match status" value="1"/>
</dbReference>
<dbReference type="GO" id="GO:0004722">
    <property type="term" value="F:protein serine/threonine phosphatase activity"/>
    <property type="evidence" value="ECO:0007669"/>
    <property type="project" value="UniProtKB-EC"/>
</dbReference>
<feature type="region of interest" description="Disordered" evidence="6">
    <location>
        <begin position="697"/>
        <end position="736"/>
    </location>
</feature>
<dbReference type="AlphaFoldDB" id="A0A2V2VDG7"/>
<dbReference type="SMART" id="SM00332">
    <property type="entry name" value="PP2Cc"/>
    <property type="match status" value="1"/>
</dbReference>
<reference evidence="8 9" key="1">
    <citation type="journal article" date="2018" name="Microb. Genom.">
        <title>Expanding an expanded genome: long-read sequencing of Trypanosoma cruzi.</title>
        <authorList>
            <person name="Berna L."/>
            <person name="Rodriguez M."/>
            <person name="Chiribao M.L."/>
            <person name="Parodi-Talice A."/>
            <person name="Pita S."/>
            <person name="Rijo G."/>
            <person name="Alvarez-Valin F."/>
            <person name="Robello C."/>
        </authorList>
    </citation>
    <scope>NUCLEOTIDE SEQUENCE [LARGE SCALE GENOMIC DNA]</scope>
    <source>
        <strain evidence="8 9">Dm28c</strain>
    </source>
</reference>
<dbReference type="VEuPathDB" id="TriTrypDB:BCY84_16432"/>
<dbReference type="VEuPathDB" id="TriTrypDB:TcCLB.510303.250"/>
<comment type="cofactor">
    <cofactor evidence="1">
        <name>Mn(2+)</name>
        <dbReference type="ChEBI" id="CHEBI:29035"/>
    </cofactor>
</comment>
<accession>A0A2V2VDG7</accession>
<sequence>MSSGISSPRSALPSGILLFRQQGLQLPLQTQRQVQQEEEEEDSSWLHRNPVGLIAAVPFFEFLCSSASSPTAGASRECRVSRSKFTCVSKGSLEDDLANFKTPLSPQPPHSSFEVLTCSCTACTHSSFGIQPNEVSSFSFQRGVDNGVAAGCSMGKRRMTEDSVLHRTSDNSSRASFVPHSPPTVAAHMSEKTSSCYQNSLSDLLGERDMQPQFQVPSCTPTSTPLCPPSLSVTRDKNGSQKVLVEVAHTTLSGHRNSQEDAVCIHERVAFPPDCVAREGIQLSSASTYSLYGVFDGHNGDHLSNMASLYYLEHFNEALNRVPPSLTSCEATPTTTQDCCHPSHGDADAHSKAFLPENVPPQRFLSNALVQSLIHLDRTLYDTTPFAQRSRSGTTAGVAAFYHGMPMSPHGPVPCYLSIANLGDSRAVLARISDGHVIVSTFDHRVPTYPSERVRVERCGGCVEWDRVDGALEVTRSLGDFIYKLPPEKWLGHPGACDTSASQLGGKTPAVDFTAPMHDIVEIACSQNSNSRIGSVGSLAEEIPPQLSMSSILSLRATPLNQNDDDIERHHMEMRFSLIDNIVSNVADVYEAELTGDEFLVLASDGLWDRMSTEGVVEFVRTRLLQSGLLRDGNVVQPMSQSLATADLPTTPIRSSSPLVDFPRRVENTPPPSLFHGGPDAAEVKHIFSMTLLHKDGASRGKQDDGDSSGFATPPPQCAIGRWEQRESPGDSPYSCGTPRRVLQAVANSLADHVVHHLHSADNVTIFLILFHRGG</sequence>
<feature type="domain" description="PPM-type phosphatase" evidence="7">
    <location>
        <begin position="246"/>
        <end position="771"/>
    </location>
</feature>
<comment type="cofactor">
    <cofactor evidence="2">
        <name>Mg(2+)</name>
        <dbReference type="ChEBI" id="CHEBI:18420"/>
    </cofactor>
</comment>
<dbReference type="EMBL" id="PRFA01000030">
    <property type="protein sequence ID" value="PWU93622.1"/>
    <property type="molecule type" value="Genomic_DNA"/>
</dbReference>
<comment type="caution">
    <text evidence="8">The sequence shown here is derived from an EMBL/GenBank/DDBJ whole genome shotgun (WGS) entry which is preliminary data.</text>
</comment>
<evidence type="ECO:0000256" key="2">
    <source>
        <dbReference type="ARBA" id="ARBA00001946"/>
    </source>
</evidence>
<dbReference type="VEuPathDB" id="TriTrypDB:TcG_01588"/>
<evidence type="ECO:0000256" key="4">
    <source>
        <dbReference type="ARBA" id="ARBA00013081"/>
    </source>
</evidence>
<evidence type="ECO:0000256" key="1">
    <source>
        <dbReference type="ARBA" id="ARBA00001936"/>
    </source>
</evidence>